<dbReference type="RefSeq" id="WP_344336324.1">
    <property type="nucleotide sequence ID" value="NZ_BAAAPZ010000004.1"/>
</dbReference>
<dbReference type="SUPFAM" id="SSF53613">
    <property type="entry name" value="Ribokinase-like"/>
    <property type="match status" value="1"/>
</dbReference>
<evidence type="ECO:0000256" key="5">
    <source>
        <dbReference type="ARBA" id="ARBA00022840"/>
    </source>
</evidence>
<evidence type="ECO:0000313" key="8">
    <source>
        <dbReference type="EMBL" id="GAA2093939.1"/>
    </source>
</evidence>
<evidence type="ECO:0000256" key="2">
    <source>
        <dbReference type="ARBA" id="ARBA00022679"/>
    </source>
</evidence>
<dbReference type="InterPro" id="IPR029056">
    <property type="entry name" value="Ribokinase-like"/>
</dbReference>
<gene>
    <name evidence="8" type="ORF">GCM10009823_12600</name>
</gene>
<dbReference type="Pfam" id="PF00294">
    <property type="entry name" value="PfkB"/>
    <property type="match status" value="1"/>
</dbReference>
<comment type="similarity">
    <text evidence="1">Belongs to the carbohydrate kinase PfkB family.</text>
</comment>
<feature type="domain" description="Carbohydrate kinase PfkB" evidence="7">
    <location>
        <begin position="33"/>
        <end position="353"/>
    </location>
</feature>
<dbReference type="Proteomes" id="UP001500984">
    <property type="component" value="Unassembled WGS sequence"/>
</dbReference>
<evidence type="ECO:0000313" key="9">
    <source>
        <dbReference type="Proteomes" id="UP001500984"/>
    </source>
</evidence>
<proteinExistence type="inferred from homology"/>
<dbReference type="EMBL" id="BAAAPZ010000004">
    <property type="protein sequence ID" value="GAA2093939.1"/>
    <property type="molecule type" value="Genomic_DNA"/>
</dbReference>
<keyword evidence="3" id="KW-0547">Nucleotide-binding</keyword>
<evidence type="ECO:0000259" key="7">
    <source>
        <dbReference type="Pfam" id="PF00294"/>
    </source>
</evidence>
<dbReference type="InterPro" id="IPR002173">
    <property type="entry name" value="Carboh/pur_kinase_PfkB_CS"/>
</dbReference>
<dbReference type="InterPro" id="IPR011611">
    <property type="entry name" value="PfkB_dom"/>
</dbReference>
<dbReference type="CDD" id="cd01166">
    <property type="entry name" value="KdgK"/>
    <property type="match status" value="1"/>
</dbReference>
<sequence>MTGARGDADPQAAGASGADAGGSASAPVSPAPVVTLGETMALMTGARMGSLAHVDQMHVSIGGAESNVAVGLSRLGTPVRWIGRVGDDSLGRRVVRELRGEHVEVRGIVDPDAPTGLMLKELTGPGTARVLYYRSGSAGSRLSPDDLVPGAVEEAALLHLTGITPLLSDSAREACRTAVRRARAAGVPVSFDVNYRRALAPESVAAEVLSEFAESADILFGAVDELALVLGTEPNHAAVRESLKERADSAGGSCAPRLAAEVVAKLGEDGAAVFVTGEVAGAESLAHSAALREVQVDGHRISVVDTVGAGDSFVAGYLSGRLGGLGVEERLIRANACGAYMCTAPGDWEGAPTPRDLASFGAVGADPVQR</sequence>
<dbReference type="PANTHER" id="PTHR43085">
    <property type="entry name" value="HEXOKINASE FAMILY MEMBER"/>
    <property type="match status" value="1"/>
</dbReference>
<evidence type="ECO:0000256" key="6">
    <source>
        <dbReference type="SAM" id="MobiDB-lite"/>
    </source>
</evidence>
<keyword evidence="2" id="KW-0808">Transferase</keyword>
<keyword evidence="4 8" id="KW-0418">Kinase</keyword>
<dbReference type="PANTHER" id="PTHR43085:SF1">
    <property type="entry name" value="PSEUDOURIDINE KINASE-RELATED"/>
    <property type="match status" value="1"/>
</dbReference>
<protein>
    <submittedName>
        <fullName evidence="8">Sugar kinase</fullName>
    </submittedName>
</protein>
<evidence type="ECO:0000256" key="1">
    <source>
        <dbReference type="ARBA" id="ARBA00010688"/>
    </source>
</evidence>
<feature type="compositionally biased region" description="Low complexity" evidence="6">
    <location>
        <begin position="9"/>
        <end position="27"/>
    </location>
</feature>
<dbReference type="GO" id="GO:0016301">
    <property type="term" value="F:kinase activity"/>
    <property type="evidence" value="ECO:0007669"/>
    <property type="project" value="UniProtKB-KW"/>
</dbReference>
<reference evidence="9" key="1">
    <citation type="journal article" date="2019" name="Int. J. Syst. Evol. Microbiol.">
        <title>The Global Catalogue of Microorganisms (GCM) 10K type strain sequencing project: providing services to taxonomists for standard genome sequencing and annotation.</title>
        <authorList>
            <consortium name="The Broad Institute Genomics Platform"/>
            <consortium name="The Broad Institute Genome Sequencing Center for Infectious Disease"/>
            <person name="Wu L."/>
            <person name="Ma J."/>
        </authorList>
    </citation>
    <scope>NUCLEOTIDE SEQUENCE [LARGE SCALE GENOMIC DNA]</scope>
    <source>
        <strain evidence="9">JCM 15900</strain>
    </source>
</reference>
<dbReference type="InterPro" id="IPR050306">
    <property type="entry name" value="PfkB_Carbo_kinase"/>
</dbReference>
<name>A0ABP5I9I8_9MICO</name>
<dbReference type="Gene3D" id="3.40.1190.20">
    <property type="match status" value="1"/>
</dbReference>
<accession>A0ABP5I9I8</accession>
<evidence type="ECO:0000256" key="3">
    <source>
        <dbReference type="ARBA" id="ARBA00022741"/>
    </source>
</evidence>
<comment type="caution">
    <text evidence="8">The sequence shown here is derived from an EMBL/GenBank/DDBJ whole genome shotgun (WGS) entry which is preliminary data.</text>
</comment>
<feature type="region of interest" description="Disordered" evidence="6">
    <location>
        <begin position="1"/>
        <end position="27"/>
    </location>
</feature>
<keyword evidence="5" id="KW-0067">ATP-binding</keyword>
<organism evidence="8 9">
    <name type="scientific">Brevibacterium salitolerans</name>
    <dbReference type="NCBI Taxonomy" id="1403566"/>
    <lineage>
        <taxon>Bacteria</taxon>
        <taxon>Bacillati</taxon>
        <taxon>Actinomycetota</taxon>
        <taxon>Actinomycetes</taxon>
        <taxon>Micrococcales</taxon>
        <taxon>Brevibacteriaceae</taxon>
        <taxon>Brevibacterium</taxon>
    </lineage>
</organism>
<dbReference type="PROSITE" id="PS00584">
    <property type="entry name" value="PFKB_KINASES_2"/>
    <property type="match status" value="1"/>
</dbReference>
<keyword evidence="9" id="KW-1185">Reference proteome</keyword>
<evidence type="ECO:0000256" key="4">
    <source>
        <dbReference type="ARBA" id="ARBA00022777"/>
    </source>
</evidence>